<gene>
    <name evidence="1" type="ORF">T11_1343</name>
</gene>
<dbReference type="AlphaFoldDB" id="A0A0V1I9W0"/>
<sequence>MQDMQTVRSQERAFKEEESALATHWHWVPNAGIVIGFCQAFRKFNGWKLRCLSSVFYIMADSAPTVEYGDANVHQTSCTLVRSDVPKQMSEWCRLLQIRKTHSTDYYPQCSGLVKGCNCTLLGTLSTMCSDSPEN</sequence>
<keyword evidence="2" id="KW-1185">Reference proteome</keyword>
<protein>
    <submittedName>
        <fullName evidence="1">Uncharacterized protein</fullName>
    </submittedName>
</protein>
<dbReference type="Proteomes" id="UP000055024">
    <property type="component" value="Unassembled WGS sequence"/>
</dbReference>
<dbReference type="InterPro" id="IPR012337">
    <property type="entry name" value="RNaseH-like_sf"/>
</dbReference>
<name>A0A0V1I9W0_9BILA</name>
<comment type="caution">
    <text evidence="1">The sequence shown here is derived from an EMBL/GenBank/DDBJ whole genome shotgun (WGS) entry which is preliminary data.</text>
</comment>
<dbReference type="EMBL" id="JYDP01000001">
    <property type="protein sequence ID" value="KRZ19223.1"/>
    <property type="molecule type" value="Genomic_DNA"/>
</dbReference>
<dbReference type="GO" id="GO:0003676">
    <property type="term" value="F:nucleic acid binding"/>
    <property type="evidence" value="ECO:0007669"/>
    <property type="project" value="InterPro"/>
</dbReference>
<evidence type="ECO:0000313" key="2">
    <source>
        <dbReference type="Proteomes" id="UP000055024"/>
    </source>
</evidence>
<dbReference type="InterPro" id="IPR036397">
    <property type="entry name" value="RNaseH_sf"/>
</dbReference>
<dbReference type="SUPFAM" id="SSF53098">
    <property type="entry name" value="Ribonuclease H-like"/>
    <property type="match status" value="1"/>
</dbReference>
<reference evidence="1 2" key="1">
    <citation type="submission" date="2015-01" db="EMBL/GenBank/DDBJ databases">
        <title>Evolution of Trichinella species and genotypes.</title>
        <authorList>
            <person name="Korhonen P.K."/>
            <person name="Edoardo P."/>
            <person name="Giuseppe L.R."/>
            <person name="Gasser R.B."/>
        </authorList>
    </citation>
    <scope>NUCLEOTIDE SEQUENCE [LARGE SCALE GENOMIC DNA]</scope>
    <source>
        <strain evidence="1">ISS1029</strain>
    </source>
</reference>
<accession>A0A0V1I9W0</accession>
<dbReference type="Gene3D" id="3.30.420.10">
    <property type="entry name" value="Ribonuclease H-like superfamily/Ribonuclease H"/>
    <property type="match status" value="1"/>
</dbReference>
<proteinExistence type="predicted"/>
<organism evidence="1 2">
    <name type="scientific">Trichinella zimbabwensis</name>
    <dbReference type="NCBI Taxonomy" id="268475"/>
    <lineage>
        <taxon>Eukaryota</taxon>
        <taxon>Metazoa</taxon>
        <taxon>Ecdysozoa</taxon>
        <taxon>Nematoda</taxon>
        <taxon>Enoplea</taxon>
        <taxon>Dorylaimia</taxon>
        <taxon>Trichinellida</taxon>
        <taxon>Trichinellidae</taxon>
        <taxon>Trichinella</taxon>
    </lineage>
</organism>
<evidence type="ECO:0000313" key="1">
    <source>
        <dbReference type="EMBL" id="KRZ19223.1"/>
    </source>
</evidence>